<dbReference type="GO" id="GO:0003964">
    <property type="term" value="F:RNA-directed DNA polymerase activity"/>
    <property type="evidence" value="ECO:0007669"/>
    <property type="project" value="UniProtKB-KW"/>
</dbReference>
<dbReference type="Pfam" id="PF00078">
    <property type="entry name" value="RVT_1"/>
    <property type="match status" value="1"/>
</dbReference>
<proteinExistence type="inferred from homology"/>
<gene>
    <name evidence="3" type="ORF">N4261_24010</name>
</gene>
<dbReference type="EMBL" id="CP104562">
    <property type="protein sequence ID" value="UXH77985.1"/>
    <property type="molecule type" value="Genomic_DNA"/>
</dbReference>
<organism evidence="3 4">
    <name type="scientific">Roseateles amylovorans</name>
    <dbReference type="NCBI Taxonomy" id="2978473"/>
    <lineage>
        <taxon>Bacteria</taxon>
        <taxon>Pseudomonadati</taxon>
        <taxon>Pseudomonadota</taxon>
        <taxon>Betaproteobacteria</taxon>
        <taxon>Burkholderiales</taxon>
        <taxon>Sphaerotilaceae</taxon>
        <taxon>Roseateles</taxon>
    </lineage>
</organism>
<evidence type="ECO:0000313" key="4">
    <source>
        <dbReference type="Proteomes" id="UP001064933"/>
    </source>
</evidence>
<dbReference type="InterPro" id="IPR051083">
    <property type="entry name" value="GrpII_Intron_Splice-Mob/Def"/>
</dbReference>
<dbReference type="PANTHER" id="PTHR34047:SF8">
    <property type="entry name" value="PROTEIN YKFC"/>
    <property type="match status" value="1"/>
</dbReference>
<sequence>MEQIELSLFGGLLSELGDQALFATLFSPEELEKVFLAKFTTTTGKGIDRLNGFQFAGRAKAELTVASAKILDGTFRFTPYLEVLRPKSRDKKPRLIGIPTVRDRVVMYQLNQFLARLYPERVPRSVASTYVRALALDLEKRPLHTTWVCSTDIRTFYDDIQQPRLLTILRKRIAAEAAIKLIGHAIATPTVPKNTRRTRHKDYASNGVPQGLAISNILASIYMKDVDDAMAKAGVTYYRYVDDVLMYGEEGPVKAAFASLRGRLSRRGLKLHPVGSGKTHIEVLAKPFGYLGYTFSMPKISVRDSTTERFLQTIAAKFSDYAHNKSKRLEKFKYLTEARLNDIFLHELNDRITGAISEKRRYGWIAYFSQITDLTLLHKLDDAVAKMFARLPEFGGKQPVGLKKLTRAFHEIKFKPLGGYVRNYDIIETAAQKLQFLMERGRIGDDETLNDTQIAERFDKYRKKNLATMHADEGTIY</sequence>
<evidence type="ECO:0000313" key="3">
    <source>
        <dbReference type="EMBL" id="UXH77985.1"/>
    </source>
</evidence>
<reference evidence="3" key="1">
    <citation type="submission" date="2022-10" db="EMBL/GenBank/DDBJ databases">
        <title>Characterization and whole genome sequencing of a new Roseateles species, isolated from fresh water.</title>
        <authorList>
            <person name="Guliayeva D.Y."/>
            <person name="Akhremchuk A.E."/>
            <person name="Sikolenko M.A."/>
            <person name="Valentovich L.N."/>
            <person name="Sidarenka A.V."/>
        </authorList>
    </citation>
    <scope>NUCLEOTIDE SEQUENCE</scope>
    <source>
        <strain evidence="3">BIM B-1768</strain>
    </source>
</reference>
<dbReference type="PANTHER" id="PTHR34047">
    <property type="entry name" value="NUCLEAR INTRON MATURASE 1, MITOCHONDRIAL-RELATED"/>
    <property type="match status" value="1"/>
</dbReference>
<dbReference type="CDD" id="cd01651">
    <property type="entry name" value="RT_G2_intron"/>
    <property type="match status" value="1"/>
</dbReference>
<name>A0ABY6AZH4_9BURK</name>
<accession>A0ABY6AZH4</accession>
<protein>
    <submittedName>
        <fullName evidence="3">Reverse transcriptase/maturase family protein</fullName>
    </submittedName>
</protein>
<comment type="similarity">
    <text evidence="1">Belongs to the bacterial reverse transcriptase family.</text>
</comment>
<dbReference type="PROSITE" id="PS50878">
    <property type="entry name" value="RT_POL"/>
    <property type="match status" value="1"/>
</dbReference>
<keyword evidence="3" id="KW-0695">RNA-directed DNA polymerase</keyword>
<dbReference type="InterPro" id="IPR000477">
    <property type="entry name" value="RT_dom"/>
</dbReference>
<dbReference type="SUPFAM" id="SSF56672">
    <property type="entry name" value="DNA/RNA polymerases"/>
    <property type="match status" value="1"/>
</dbReference>
<dbReference type="Proteomes" id="UP001064933">
    <property type="component" value="Chromosome"/>
</dbReference>
<feature type="domain" description="Reverse transcriptase" evidence="2">
    <location>
        <begin position="66"/>
        <end position="295"/>
    </location>
</feature>
<dbReference type="InterPro" id="IPR043502">
    <property type="entry name" value="DNA/RNA_pol_sf"/>
</dbReference>
<keyword evidence="3" id="KW-0548">Nucleotidyltransferase</keyword>
<dbReference type="RefSeq" id="WP_261757749.1">
    <property type="nucleotide sequence ID" value="NZ_CP104562.2"/>
</dbReference>
<evidence type="ECO:0000256" key="1">
    <source>
        <dbReference type="ARBA" id="ARBA00034120"/>
    </source>
</evidence>
<keyword evidence="4" id="KW-1185">Reference proteome</keyword>
<evidence type="ECO:0000259" key="2">
    <source>
        <dbReference type="PROSITE" id="PS50878"/>
    </source>
</evidence>
<keyword evidence="3" id="KW-0808">Transferase</keyword>